<dbReference type="SUPFAM" id="SSF54909">
    <property type="entry name" value="Dimeric alpha+beta barrel"/>
    <property type="match status" value="1"/>
</dbReference>
<dbReference type="Gene3D" id="3.30.70.100">
    <property type="match status" value="1"/>
</dbReference>
<reference evidence="3" key="1">
    <citation type="submission" date="2015-07" db="EMBL/GenBank/DDBJ databases">
        <title>Draft Genome Sequence of Roseovarius tolerans EL-164, a producer of N-Acylated Alanine Methyl Esters (NAMEs).</title>
        <authorList>
            <person name="Voget S."/>
            <person name="Bruns H."/>
            <person name="Wagner-Doebler I."/>
            <person name="Schulz S."/>
            <person name="Daniel R."/>
        </authorList>
    </citation>
    <scope>NUCLEOTIDE SEQUENCE [LARGE SCALE GENOMIC DNA]</scope>
    <source>
        <strain evidence="3">EL-164</strain>
    </source>
</reference>
<dbReference type="PATRIC" id="fig|74031.6.peg.843"/>
<dbReference type="AlphaFoldDB" id="A0A0L6CXP0"/>
<keyword evidence="2" id="KW-0560">Oxidoreductase</keyword>
<dbReference type="EMBL" id="LGVV01000007">
    <property type="protein sequence ID" value="KNX42519.1"/>
    <property type="molecule type" value="Genomic_DNA"/>
</dbReference>
<protein>
    <submittedName>
        <fullName evidence="2">Antibiotic biosynthesis monooxygenase</fullName>
    </submittedName>
</protein>
<proteinExistence type="predicted"/>
<comment type="caution">
    <text evidence="2">The sequence shown here is derived from an EMBL/GenBank/DDBJ whole genome shotgun (WGS) entry which is preliminary data.</text>
</comment>
<dbReference type="Proteomes" id="UP000037046">
    <property type="component" value="Unassembled WGS sequence"/>
</dbReference>
<keyword evidence="2" id="KW-0503">Monooxygenase</keyword>
<evidence type="ECO:0000259" key="1">
    <source>
        <dbReference type="Pfam" id="PF03992"/>
    </source>
</evidence>
<gene>
    <name evidence="2" type="ORF">ROTO_08210</name>
</gene>
<keyword evidence="3" id="KW-1185">Reference proteome</keyword>
<dbReference type="STRING" id="74031.SAMN04488077_101239"/>
<dbReference type="OrthoDB" id="9797178at2"/>
<dbReference type="InterPro" id="IPR011008">
    <property type="entry name" value="Dimeric_a/b-barrel"/>
</dbReference>
<dbReference type="RefSeq" id="WP_050661763.1">
    <property type="nucleotide sequence ID" value="NZ_CP118494.1"/>
</dbReference>
<sequence>MGVIRLTGTLTCAPEEVSAVRAALPEHIRLSRAEPGCIAFDVTETAPGVFTIAERFADRAAFDAHQTRTRASAWWQATGHMPREFTTAEE</sequence>
<name>A0A0L6CXP0_9RHOB</name>
<dbReference type="InterPro" id="IPR007138">
    <property type="entry name" value="ABM_dom"/>
</dbReference>
<organism evidence="2 3">
    <name type="scientific">Roseovarius tolerans</name>
    <dbReference type="NCBI Taxonomy" id="74031"/>
    <lineage>
        <taxon>Bacteria</taxon>
        <taxon>Pseudomonadati</taxon>
        <taxon>Pseudomonadota</taxon>
        <taxon>Alphaproteobacteria</taxon>
        <taxon>Rhodobacterales</taxon>
        <taxon>Roseobacteraceae</taxon>
        <taxon>Roseovarius</taxon>
    </lineage>
</organism>
<dbReference type="GO" id="GO:0004497">
    <property type="term" value="F:monooxygenase activity"/>
    <property type="evidence" value="ECO:0007669"/>
    <property type="project" value="UniProtKB-KW"/>
</dbReference>
<evidence type="ECO:0000313" key="3">
    <source>
        <dbReference type="Proteomes" id="UP000037046"/>
    </source>
</evidence>
<evidence type="ECO:0000313" key="2">
    <source>
        <dbReference type="EMBL" id="KNX42519.1"/>
    </source>
</evidence>
<dbReference type="Pfam" id="PF03992">
    <property type="entry name" value="ABM"/>
    <property type="match status" value="1"/>
</dbReference>
<accession>A0A0L6CXP0</accession>
<feature type="domain" description="ABM" evidence="1">
    <location>
        <begin position="5"/>
        <end position="74"/>
    </location>
</feature>